<sequence length="50" mass="5350">MLVAERLAREMCGEDQPEQAKAMIAQMLTWPLPGEASTTDESRGATGSPS</sequence>
<dbReference type="RefSeq" id="WP_203766836.1">
    <property type="nucleotide sequence ID" value="NZ_BAAABO010000046.1"/>
</dbReference>
<gene>
    <name evidence="1" type="ORF">Ade02nite_44560</name>
</gene>
<keyword evidence="2" id="KW-1185">Reference proteome</keyword>
<comment type="caution">
    <text evidence="1">The sequence shown here is derived from an EMBL/GenBank/DDBJ whole genome shotgun (WGS) entry which is preliminary data.</text>
</comment>
<evidence type="ECO:0000313" key="2">
    <source>
        <dbReference type="Proteomes" id="UP000609879"/>
    </source>
</evidence>
<dbReference type="Proteomes" id="UP000609879">
    <property type="component" value="Unassembled WGS sequence"/>
</dbReference>
<evidence type="ECO:0000313" key="1">
    <source>
        <dbReference type="EMBL" id="GID75815.1"/>
    </source>
</evidence>
<reference evidence="1 2" key="1">
    <citation type="submission" date="2021-01" db="EMBL/GenBank/DDBJ databases">
        <title>Whole genome shotgun sequence of Actinoplanes deccanensis NBRC 13994.</title>
        <authorList>
            <person name="Komaki H."/>
            <person name="Tamura T."/>
        </authorList>
    </citation>
    <scope>NUCLEOTIDE SEQUENCE [LARGE SCALE GENOMIC DNA]</scope>
    <source>
        <strain evidence="1 2">NBRC 13994</strain>
    </source>
</reference>
<name>A0ABQ3Y767_9ACTN</name>
<organism evidence="1 2">
    <name type="scientific">Paractinoplanes deccanensis</name>
    <dbReference type="NCBI Taxonomy" id="113561"/>
    <lineage>
        <taxon>Bacteria</taxon>
        <taxon>Bacillati</taxon>
        <taxon>Actinomycetota</taxon>
        <taxon>Actinomycetes</taxon>
        <taxon>Micromonosporales</taxon>
        <taxon>Micromonosporaceae</taxon>
        <taxon>Paractinoplanes</taxon>
    </lineage>
</organism>
<dbReference type="EMBL" id="BOMI01000084">
    <property type="protein sequence ID" value="GID75815.1"/>
    <property type="molecule type" value="Genomic_DNA"/>
</dbReference>
<proteinExistence type="predicted"/>
<accession>A0ABQ3Y767</accession>
<protein>
    <submittedName>
        <fullName evidence="1">Uncharacterized protein</fullName>
    </submittedName>
</protein>